<dbReference type="EMBL" id="CADEBD010000745">
    <property type="protein sequence ID" value="CAB3259915.1"/>
    <property type="molecule type" value="Genomic_DNA"/>
</dbReference>
<dbReference type="Proteomes" id="UP000494106">
    <property type="component" value="Unassembled WGS sequence"/>
</dbReference>
<evidence type="ECO:0000313" key="2">
    <source>
        <dbReference type="EMBL" id="CAB3259915.1"/>
    </source>
</evidence>
<dbReference type="Pfam" id="PF07093">
    <property type="entry name" value="SGT1"/>
    <property type="match status" value="1"/>
</dbReference>
<name>A0A8S1B1J5_ARCPL</name>
<accession>A0A8S1B1J5</accession>
<dbReference type="GO" id="GO:0005634">
    <property type="term" value="C:nucleus"/>
    <property type="evidence" value="ECO:0007669"/>
    <property type="project" value="TreeGrafter"/>
</dbReference>
<protein>
    <recommendedName>
        <fullName evidence="5">Ecdysoneless</fullName>
    </recommendedName>
</protein>
<dbReference type="PANTHER" id="PTHR13060:SF0">
    <property type="entry name" value="PROTEIN ECDYSONELESS HOMOLOG"/>
    <property type="match status" value="1"/>
</dbReference>
<evidence type="ECO:0000313" key="1">
    <source>
        <dbReference type="EMBL" id="CAB3251634.1"/>
    </source>
</evidence>
<gene>
    <name evidence="1" type="ORF">APLA_LOCUS13135</name>
    <name evidence="2" type="ORF">APLA_LOCUS16838</name>
</gene>
<dbReference type="EMBL" id="CADEBC010000550">
    <property type="protein sequence ID" value="CAB3251634.1"/>
    <property type="molecule type" value="Genomic_DNA"/>
</dbReference>
<comment type="caution">
    <text evidence="1">The sequence shown here is derived from an EMBL/GenBank/DDBJ whole genome shotgun (WGS) entry which is preliminary data.</text>
</comment>
<dbReference type="PANTHER" id="PTHR13060">
    <property type="entry name" value="SGT1 PROTEIN HSGT1 SUPPRESSOR OF GCR2"/>
    <property type="match status" value="1"/>
</dbReference>
<sequence length="550" mass="62645">MEPANEETVQCFFFSLAQGSNSLLWEELCEKINDTIKDLSKEYIWQRDEFQVFIPISDSKDTNIPFHLCSITCFGDNIEDEWFIVHLVLEISKLYPNLIIHIKDNDGDFLLIEAADNLQTWVNPSNTDNRVFIYRGHIHLIPPKVAPLQPKLELKAAIKIIEESSELTQVSCAIEQAILDRIGKYPEKLLENIHRTAVQIPSHIAALLILKPSLIAPITNAYSNSDVIDAKCCKDIDFSNCVNVEVTFTKFLYAMLLHSKFINSIKHYEFINDKKSILGAKITCGYQIIMNKASTDLFNSKAYNKFLSNLKQNGYFQNNIEGSIGYNNLLRKAKEYFSIVECPISSHVSDSISQLMSSSDYLRIKDSIKDICVEPGYIGDTEDWLNIHPEQLNDLLLKRYGKITTLKNNDVISSTTLTTELSSFLKQTSDYEGIESHCNEIIEDSIEFEPDQFVSCIEKMLNVLSTGDDENTESEESDQDYDNFQYHDNGCDKELRAKLQTNQTENPQENNTILSNIIQSIKEEKSIGPTSNLLRSFGVHKSELLDSDDD</sequence>
<evidence type="ECO:0000313" key="3">
    <source>
        <dbReference type="Proteomes" id="UP000494106"/>
    </source>
</evidence>
<dbReference type="OrthoDB" id="27237at2759"/>
<proteinExistence type="predicted"/>
<dbReference type="AlphaFoldDB" id="A0A8S1B1J5"/>
<organism evidence="1 3">
    <name type="scientific">Arctia plantaginis</name>
    <name type="common">Wood tiger moth</name>
    <name type="synonym">Phalaena plantaginis</name>
    <dbReference type="NCBI Taxonomy" id="874455"/>
    <lineage>
        <taxon>Eukaryota</taxon>
        <taxon>Metazoa</taxon>
        <taxon>Ecdysozoa</taxon>
        <taxon>Arthropoda</taxon>
        <taxon>Hexapoda</taxon>
        <taxon>Insecta</taxon>
        <taxon>Pterygota</taxon>
        <taxon>Neoptera</taxon>
        <taxon>Endopterygota</taxon>
        <taxon>Lepidoptera</taxon>
        <taxon>Glossata</taxon>
        <taxon>Ditrysia</taxon>
        <taxon>Noctuoidea</taxon>
        <taxon>Erebidae</taxon>
        <taxon>Arctiinae</taxon>
        <taxon>Arctia</taxon>
    </lineage>
</organism>
<evidence type="ECO:0000313" key="4">
    <source>
        <dbReference type="Proteomes" id="UP000494256"/>
    </source>
</evidence>
<evidence type="ECO:0008006" key="5">
    <source>
        <dbReference type="Google" id="ProtNLM"/>
    </source>
</evidence>
<keyword evidence="3" id="KW-1185">Reference proteome</keyword>
<dbReference type="Proteomes" id="UP000494256">
    <property type="component" value="Unassembled WGS sequence"/>
</dbReference>
<dbReference type="InterPro" id="IPR010770">
    <property type="entry name" value="Ecd"/>
</dbReference>
<reference evidence="3 4" key="1">
    <citation type="submission" date="2020-04" db="EMBL/GenBank/DDBJ databases">
        <authorList>
            <person name="Wallbank WR R."/>
            <person name="Pardo Diaz C."/>
            <person name="Kozak K."/>
            <person name="Martin S."/>
            <person name="Jiggins C."/>
            <person name="Moest M."/>
            <person name="Warren A I."/>
            <person name="Byers J.R.P. K."/>
            <person name="Montejo-Kovacevich G."/>
            <person name="Yen C E."/>
        </authorList>
    </citation>
    <scope>NUCLEOTIDE SEQUENCE [LARGE SCALE GENOMIC DNA]</scope>
</reference>